<dbReference type="EMBL" id="AP024590">
    <property type="protein sequence ID" value="BCU55415.1"/>
    <property type="molecule type" value="Genomic_DNA"/>
</dbReference>
<keyword evidence="1" id="KW-0472">Membrane</keyword>
<evidence type="ECO:0000313" key="3">
    <source>
        <dbReference type="Proteomes" id="UP000682928"/>
    </source>
</evidence>
<dbReference type="AlphaFoldDB" id="A0AA86IQ35"/>
<dbReference type="GO" id="GO:0043709">
    <property type="term" value="P:cell adhesion involved in single-species biofilm formation"/>
    <property type="evidence" value="ECO:0007669"/>
    <property type="project" value="InterPro"/>
</dbReference>
<gene>
    <name evidence="2" type="primary">hmsS</name>
    <name evidence="2" type="ORF">ENKO_20090</name>
</gene>
<dbReference type="Pfam" id="PF13994">
    <property type="entry name" value="PgaD"/>
    <property type="match status" value="1"/>
</dbReference>
<keyword evidence="1" id="KW-1133">Transmembrane helix</keyword>
<sequence length="149" mass="17078">MNQPLIFTEQRVFPRVMDAVLTLVAWLGFSYLIYAGLMVALAESPYSGVRPFYSTYATIMLYMAVALLIGAVLIGWAKYNQHRFRVERRRRRPGLEKHEVAASFSITPELALEMSKARVLTLAHYDSGAIDRVYMAKLLADEPEYEVRR</sequence>
<dbReference type="Proteomes" id="UP000682928">
    <property type="component" value="Chromosome"/>
</dbReference>
<evidence type="ECO:0000256" key="1">
    <source>
        <dbReference type="SAM" id="Phobius"/>
    </source>
</evidence>
<feature type="transmembrane region" description="Helical" evidence="1">
    <location>
        <begin position="20"/>
        <end position="41"/>
    </location>
</feature>
<accession>A0AA86IQ35</accession>
<keyword evidence="1" id="KW-0812">Transmembrane</keyword>
<organism evidence="2 3">
    <name type="scientific">Enterobacter kobei</name>
    <dbReference type="NCBI Taxonomy" id="208224"/>
    <lineage>
        <taxon>Bacteria</taxon>
        <taxon>Pseudomonadati</taxon>
        <taxon>Pseudomonadota</taxon>
        <taxon>Gammaproteobacteria</taxon>
        <taxon>Enterobacterales</taxon>
        <taxon>Enterobacteriaceae</taxon>
        <taxon>Enterobacter</taxon>
        <taxon>Enterobacter cloacae complex</taxon>
    </lineage>
</organism>
<reference evidence="2" key="1">
    <citation type="submission" date="2021-04" db="EMBL/GenBank/DDBJ databases">
        <title>Difference and commonality of drug resistance evolution in various bacteria. and drug sensitivity profiles.</title>
        <authorList>
            <person name="Maeda T."/>
            <person name="Shibai A."/>
            <person name="Kawada K."/>
            <person name="Kotani H."/>
            <person name="Tarusawa Y."/>
            <person name="Tanabe K."/>
            <person name="Furusawa C."/>
        </authorList>
    </citation>
    <scope>NUCLEOTIDE SEQUENCE</scope>
    <source>
        <strain evidence="2">JCM 8580</strain>
    </source>
</reference>
<proteinExistence type="predicted"/>
<feature type="transmembrane region" description="Helical" evidence="1">
    <location>
        <begin position="53"/>
        <end position="79"/>
    </location>
</feature>
<evidence type="ECO:0000313" key="2">
    <source>
        <dbReference type="EMBL" id="BCU55415.1"/>
    </source>
</evidence>
<dbReference type="RefSeq" id="WP_088218699.1">
    <property type="nucleotide sequence ID" value="NZ_AP024590.1"/>
</dbReference>
<dbReference type="NCBIfam" id="TIGR03940">
    <property type="entry name" value="PGA_PgaD"/>
    <property type="match status" value="1"/>
</dbReference>
<name>A0AA86IQ35_9ENTR</name>
<protein>
    <submittedName>
        <fullName evidence="2">Poly-beta-1,6-N-acetyl-D-glucosamine biosynthesis protein PgaD</fullName>
    </submittedName>
</protein>
<dbReference type="InterPro" id="IPR023829">
    <property type="entry name" value="PGA_PgaD"/>
</dbReference>